<reference evidence="1 2" key="1">
    <citation type="submission" date="2018-03" db="EMBL/GenBank/DDBJ databases">
        <title>Genomes of Pezizomycetes fungi and the evolution of truffles.</title>
        <authorList>
            <person name="Murat C."/>
            <person name="Payen T."/>
            <person name="Noel B."/>
            <person name="Kuo A."/>
            <person name="Martin F.M."/>
        </authorList>
    </citation>
    <scope>NUCLEOTIDE SEQUENCE [LARGE SCALE GENOMIC DNA]</scope>
    <source>
        <strain evidence="1">091103-1</strain>
    </source>
</reference>
<proteinExistence type="predicted"/>
<gene>
    <name evidence="1" type="ORF">C7212DRAFT_230455</name>
</gene>
<evidence type="ECO:0000313" key="1">
    <source>
        <dbReference type="EMBL" id="PWW72108.1"/>
    </source>
</evidence>
<sequence length="138" mass="15826">MQVSIPLALHLKCQVTYDFFSNTRWKPGEMYVQTRSIRDFAFINSQSERFGATVQFGKILRVLYEHPDWSQIYNFCSKRYSKREVLSNRSARVLKPTKDGLDGLGFSFNTNKAVTVDFNTDPSSVGLPQDFITQIAEA</sequence>
<feature type="non-terminal residue" evidence="1">
    <location>
        <position position="138"/>
    </location>
</feature>
<evidence type="ECO:0000313" key="2">
    <source>
        <dbReference type="Proteomes" id="UP000246991"/>
    </source>
</evidence>
<accession>A0A317SD82</accession>
<dbReference type="Proteomes" id="UP000246991">
    <property type="component" value="Unassembled WGS sequence"/>
</dbReference>
<organism evidence="1 2">
    <name type="scientific">Tuber magnatum</name>
    <name type="common">white Piedmont truffle</name>
    <dbReference type="NCBI Taxonomy" id="42249"/>
    <lineage>
        <taxon>Eukaryota</taxon>
        <taxon>Fungi</taxon>
        <taxon>Dikarya</taxon>
        <taxon>Ascomycota</taxon>
        <taxon>Pezizomycotina</taxon>
        <taxon>Pezizomycetes</taxon>
        <taxon>Pezizales</taxon>
        <taxon>Tuberaceae</taxon>
        <taxon>Tuber</taxon>
    </lineage>
</organism>
<dbReference type="OrthoDB" id="5149166at2759"/>
<dbReference type="AlphaFoldDB" id="A0A317SD82"/>
<keyword evidence="2" id="KW-1185">Reference proteome</keyword>
<name>A0A317SD82_9PEZI</name>
<comment type="caution">
    <text evidence="1">The sequence shown here is derived from an EMBL/GenBank/DDBJ whole genome shotgun (WGS) entry which is preliminary data.</text>
</comment>
<dbReference type="EMBL" id="PYWC01000117">
    <property type="protein sequence ID" value="PWW72108.1"/>
    <property type="molecule type" value="Genomic_DNA"/>
</dbReference>
<protein>
    <submittedName>
        <fullName evidence="1">Uncharacterized protein</fullName>
    </submittedName>
</protein>